<protein>
    <submittedName>
        <fullName evidence="1">Uncharacterized protein</fullName>
    </submittedName>
</protein>
<evidence type="ECO:0000313" key="2">
    <source>
        <dbReference type="Proteomes" id="UP000784294"/>
    </source>
</evidence>
<dbReference type="AlphaFoldDB" id="A0A3S5CUS2"/>
<organism evidence="1 2">
    <name type="scientific">Protopolystoma xenopodis</name>
    <dbReference type="NCBI Taxonomy" id="117903"/>
    <lineage>
        <taxon>Eukaryota</taxon>
        <taxon>Metazoa</taxon>
        <taxon>Spiralia</taxon>
        <taxon>Lophotrochozoa</taxon>
        <taxon>Platyhelminthes</taxon>
        <taxon>Monogenea</taxon>
        <taxon>Polyopisthocotylea</taxon>
        <taxon>Polystomatidea</taxon>
        <taxon>Polystomatidae</taxon>
        <taxon>Protopolystoma</taxon>
    </lineage>
</organism>
<evidence type="ECO:0000313" key="1">
    <source>
        <dbReference type="EMBL" id="VEL39177.1"/>
    </source>
</evidence>
<gene>
    <name evidence="1" type="ORF">PXEA_LOCUS32617</name>
</gene>
<dbReference type="EMBL" id="CAAALY010260343">
    <property type="protein sequence ID" value="VEL39177.1"/>
    <property type="molecule type" value="Genomic_DNA"/>
</dbReference>
<keyword evidence="2" id="KW-1185">Reference proteome</keyword>
<name>A0A3S5CUS2_9PLAT</name>
<comment type="caution">
    <text evidence="1">The sequence shown here is derived from an EMBL/GenBank/DDBJ whole genome shotgun (WGS) entry which is preliminary data.</text>
</comment>
<reference evidence="1" key="1">
    <citation type="submission" date="2018-11" db="EMBL/GenBank/DDBJ databases">
        <authorList>
            <consortium name="Pathogen Informatics"/>
        </authorList>
    </citation>
    <scope>NUCLEOTIDE SEQUENCE</scope>
</reference>
<accession>A0A3S5CUS2</accession>
<proteinExistence type="predicted"/>
<dbReference type="Proteomes" id="UP000784294">
    <property type="component" value="Unassembled WGS sequence"/>
</dbReference>
<sequence length="74" mass="8348">MSKVKDVKFFYLSPIELIEAGQNLIKVSVYAGIVGQAEQTDRLTTGRHQTVTHLPSVAIPWHEPEPRLQSTYEP</sequence>